<dbReference type="Pfam" id="PF12937">
    <property type="entry name" value="F-box-like"/>
    <property type="match status" value="1"/>
</dbReference>
<dbReference type="EMBL" id="JAUUTY010000001">
    <property type="protein sequence ID" value="KAK1696570.1"/>
    <property type="molecule type" value="Genomic_DNA"/>
</dbReference>
<dbReference type="Gene3D" id="1.20.1280.50">
    <property type="match status" value="1"/>
</dbReference>
<dbReference type="Gene3D" id="3.80.10.10">
    <property type="entry name" value="Ribonuclease Inhibitor"/>
    <property type="match status" value="2"/>
</dbReference>
<organism evidence="3 4">
    <name type="scientific">Lolium multiflorum</name>
    <name type="common">Italian ryegrass</name>
    <name type="synonym">Lolium perenne subsp. multiflorum</name>
    <dbReference type="NCBI Taxonomy" id="4521"/>
    <lineage>
        <taxon>Eukaryota</taxon>
        <taxon>Viridiplantae</taxon>
        <taxon>Streptophyta</taxon>
        <taxon>Embryophyta</taxon>
        <taxon>Tracheophyta</taxon>
        <taxon>Spermatophyta</taxon>
        <taxon>Magnoliopsida</taxon>
        <taxon>Liliopsida</taxon>
        <taxon>Poales</taxon>
        <taxon>Poaceae</taxon>
        <taxon>BOP clade</taxon>
        <taxon>Pooideae</taxon>
        <taxon>Poodae</taxon>
        <taxon>Poeae</taxon>
        <taxon>Poeae Chloroplast Group 2 (Poeae type)</taxon>
        <taxon>Loliodinae</taxon>
        <taxon>Loliinae</taxon>
        <taxon>Lolium</taxon>
    </lineage>
</organism>
<evidence type="ECO:0000313" key="3">
    <source>
        <dbReference type="EMBL" id="KAK1696570.1"/>
    </source>
</evidence>
<reference evidence="3" key="1">
    <citation type="submission" date="2023-07" db="EMBL/GenBank/DDBJ databases">
        <title>A chromosome-level genome assembly of Lolium multiflorum.</title>
        <authorList>
            <person name="Chen Y."/>
            <person name="Copetti D."/>
            <person name="Kolliker R."/>
            <person name="Studer B."/>
        </authorList>
    </citation>
    <scope>NUCLEOTIDE SEQUENCE</scope>
    <source>
        <strain evidence="3">02402/16</strain>
        <tissue evidence="3">Leaf</tissue>
    </source>
</reference>
<dbReference type="SUPFAM" id="SSF81383">
    <property type="entry name" value="F-box domain"/>
    <property type="match status" value="1"/>
</dbReference>
<feature type="domain" description="F-box" evidence="1">
    <location>
        <begin position="14"/>
        <end position="60"/>
    </location>
</feature>
<evidence type="ECO:0000313" key="4">
    <source>
        <dbReference type="Proteomes" id="UP001231189"/>
    </source>
</evidence>
<dbReference type="FunFam" id="1.20.1280.50:FF:000037">
    <property type="entry name" value="F-box protein SKIP19"/>
    <property type="match status" value="1"/>
</dbReference>
<feature type="domain" description="F-box/LRR-repeat protein 15/At3g58940/PEG3-like LRR" evidence="2">
    <location>
        <begin position="180"/>
        <end position="267"/>
    </location>
</feature>
<accession>A0AAD8U2R8</accession>
<proteinExistence type="predicted"/>
<dbReference type="InterPro" id="IPR001810">
    <property type="entry name" value="F-box_dom"/>
</dbReference>
<dbReference type="PANTHER" id="PTHR38926:SF71">
    <property type="entry name" value="OS08G0194350 PROTEIN"/>
    <property type="match status" value="1"/>
</dbReference>
<keyword evidence="4" id="KW-1185">Reference proteome</keyword>
<dbReference type="Proteomes" id="UP001231189">
    <property type="component" value="Unassembled WGS sequence"/>
</dbReference>
<protein>
    <recommendedName>
        <fullName evidence="5">F-box domain-containing protein</fullName>
    </recommendedName>
</protein>
<name>A0AAD8U2R8_LOLMU</name>
<evidence type="ECO:0000259" key="2">
    <source>
        <dbReference type="Pfam" id="PF24758"/>
    </source>
</evidence>
<dbReference type="AlphaFoldDB" id="A0AAD8U2R8"/>
<dbReference type="Pfam" id="PF24758">
    <property type="entry name" value="LRR_At5g56370"/>
    <property type="match status" value="1"/>
</dbReference>
<evidence type="ECO:0000259" key="1">
    <source>
        <dbReference type="Pfam" id="PF12937"/>
    </source>
</evidence>
<sequence length="296" mass="33181">MDALPASELHARDWSEIPLPALTLLFTKLSAVDILMGAGLVCQSWLEAAKSPCLWREVDMSHSHKPCYKLLVEECAMAKVAVDRSSGQLKAFTGEGFVTDDLLKYIGERSPSLKCLGLISCIDVSIEGFTELLARSLLLEDLTVMGCDNIDDIACPVAAEACPQLKRLVLYKRKRSSSHSPRSFTMGVWTCRRYVMSEYEQRIETMRELRELTLVGSDIDAQELDAVVDGCPHLEHLCLIDCRNLEVPDALRAKCARIKKLELCSYEDNDTCADAFTFQATEIHHNLVYWGSEVRM</sequence>
<dbReference type="PANTHER" id="PTHR38926">
    <property type="entry name" value="F-BOX DOMAIN CONTAINING PROTEIN, EXPRESSED"/>
    <property type="match status" value="1"/>
</dbReference>
<dbReference type="InterPro" id="IPR036047">
    <property type="entry name" value="F-box-like_dom_sf"/>
</dbReference>
<comment type="caution">
    <text evidence="3">The sequence shown here is derived from an EMBL/GenBank/DDBJ whole genome shotgun (WGS) entry which is preliminary data.</text>
</comment>
<dbReference type="InterPro" id="IPR032675">
    <property type="entry name" value="LRR_dom_sf"/>
</dbReference>
<evidence type="ECO:0008006" key="5">
    <source>
        <dbReference type="Google" id="ProtNLM"/>
    </source>
</evidence>
<gene>
    <name evidence="3" type="ORF">QYE76_013267</name>
</gene>
<dbReference type="SUPFAM" id="SSF52047">
    <property type="entry name" value="RNI-like"/>
    <property type="match status" value="1"/>
</dbReference>
<dbReference type="InterPro" id="IPR055411">
    <property type="entry name" value="LRR_FXL15/At3g58940/PEG3-like"/>
</dbReference>